<proteinExistence type="predicted"/>
<dbReference type="SUPFAM" id="SSF52540">
    <property type="entry name" value="P-loop containing nucleoside triphosphate hydrolases"/>
    <property type="match status" value="1"/>
</dbReference>
<dbReference type="EMBL" id="MHOQ01000022">
    <property type="protein sequence ID" value="OGZ66786.1"/>
    <property type="molecule type" value="Genomic_DNA"/>
</dbReference>
<sequence length="210" mass="24149">MIYLIGGPPKCGKTTLSKKLSKKLGIPWISADTLQTIAKEYTNKKDISKKFPWSTIRKIKKSNDIAFGEYTSKEIVKLYTTQAKVTYGAIDMVSICEITDGNDYIIEGYQVEPQLVSALYKKYGAENFKAVFLIKKDISKFVEDLRKSTTPNDWIIEKTKYEETYGKIAKMISEYGSYFEAEATKYEFKVFNMDEDFDKKLAEIENYLGK</sequence>
<evidence type="ECO:0000313" key="1">
    <source>
        <dbReference type="EMBL" id="OGZ66786.1"/>
    </source>
</evidence>
<comment type="caution">
    <text evidence="1">The sequence shown here is derived from an EMBL/GenBank/DDBJ whole genome shotgun (WGS) entry which is preliminary data.</text>
</comment>
<reference evidence="1 2" key="1">
    <citation type="journal article" date="2016" name="Nat. Commun.">
        <title>Thousands of microbial genomes shed light on interconnected biogeochemical processes in an aquifer system.</title>
        <authorList>
            <person name="Anantharaman K."/>
            <person name="Brown C.T."/>
            <person name="Hug L.A."/>
            <person name="Sharon I."/>
            <person name="Castelle C.J."/>
            <person name="Probst A.J."/>
            <person name="Thomas B.C."/>
            <person name="Singh A."/>
            <person name="Wilkins M.J."/>
            <person name="Karaoz U."/>
            <person name="Brodie E.L."/>
            <person name="Williams K.H."/>
            <person name="Hubbard S.S."/>
            <person name="Banfield J.F."/>
        </authorList>
    </citation>
    <scope>NUCLEOTIDE SEQUENCE [LARGE SCALE GENOMIC DNA]</scope>
</reference>
<dbReference type="InterPro" id="IPR027417">
    <property type="entry name" value="P-loop_NTPase"/>
</dbReference>
<accession>A0A1G2HW51</accession>
<evidence type="ECO:0000313" key="2">
    <source>
        <dbReference type="Proteomes" id="UP000179183"/>
    </source>
</evidence>
<dbReference type="AlphaFoldDB" id="A0A1G2HW51"/>
<name>A0A1G2HW51_9BACT</name>
<dbReference type="Proteomes" id="UP000179183">
    <property type="component" value="Unassembled WGS sequence"/>
</dbReference>
<dbReference type="Gene3D" id="3.40.50.300">
    <property type="entry name" value="P-loop containing nucleotide triphosphate hydrolases"/>
    <property type="match status" value="1"/>
</dbReference>
<protein>
    <submittedName>
        <fullName evidence="1">Uncharacterized protein</fullName>
    </submittedName>
</protein>
<gene>
    <name evidence="1" type="ORF">A3D34_03700</name>
</gene>
<organism evidence="1 2">
    <name type="scientific">Candidatus Staskawiczbacteria bacterium RIFCSPHIGHO2_02_FULL_33_16</name>
    <dbReference type="NCBI Taxonomy" id="1802204"/>
    <lineage>
        <taxon>Bacteria</taxon>
        <taxon>Candidatus Staskawicziibacteriota</taxon>
    </lineage>
</organism>